<name>A0A834V604_MARMO</name>
<accession>A0A834V604</accession>
<comment type="caution">
    <text evidence="3">The sequence shown here is derived from an EMBL/GenBank/DDBJ whole genome shotgun (WGS) entry which is preliminary data.</text>
</comment>
<organism evidence="3 4">
    <name type="scientific">Marmota monax</name>
    <name type="common">Woodchuck</name>
    <dbReference type="NCBI Taxonomy" id="9995"/>
    <lineage>
        <taxon>Eukaryota</taxon>
        <taxon>Metazoa</taxon>
        <taxon>Chordata</taxon>
        <taxon>Craniata</taxon>
        <taxon>Vertebrata</taxon>
        <taxon>Euteleostomi</taxon>
        <taxon>Mammalia</taxon>
        <taxon>Eutheria</taxon>
        <taxon>Euarchontoglires</taxon>
        <taxon>Glires</taxon>
        <taxon>Rodentia</taxon>
        <taxon>Sciuromorpha</taxon>
        <taxon>Sciuridae</taxon>
        <taxon>Xerinae</taxon>
        <taxon>Marmotini</taxon>
        <taxon>Marmota</taxon>
    </lineage>
</organism>
<sequence length="143" mass="16594">MSSPFRLQCAVHRVARERLGLFKCDFYKWLYSFKQFPTLLRFEGWGNFYFLMQMTIDELLPEMAAPARLSDTRNPLGSQITFFVCLFVLIAVPWESSALGIMIIFSNDTSRLVHLPLKPQSPSPKRYTNHQTHSSTNKEVCLQ</sequence>
<protein>
    <submittedName>
        <fullName evidence="3">Uncharacterized protein</fullName>
    </submittedName>
</protein>
<keyword evidence="2" id="KW-1133">Transmembrane helix</keyword>
<feature type="transmembrane region" description="Helical" evidence="2">
    <location>
        <begin position="80"/>
        <end position="105"/>
    </location>
</feature>
<reference evidence="3" key="1">
    <citation type="submission" date="2020-08" db="EMBL/GenBank/DDBJ databases">
        <authorList>
            <person name="Shumante A."/>
            <person name="Zimin A.V."/>
            <person name="Puiu D."/>
            <person name="Salzberg S.L."/>
        </authorList>
    </citation>
    <scope>NUCLEOTIDE SEQUENCE</scope>
    <source>
        <strain evidence="3">WC2-LM</strain>
        <tissue evidence="3">Liver</tissue>
    </source>
</reference>
<gene>
    <name evidence="3" type="ORF">GHT09_003025</name>
</gene>
<dbReference type="AlphaFoldDB" id="A0A834V604"/>
<keyword evidence="2" id="KW-0812">Transmembrane</keyword>
<evidence type="ECO:0000256" key="2">
    <source>
        <dbReference type="SAM" id="Phobius"/>
    </source>
</evidence>
<evidence type="ECO:0000313" key="4">
    <source>
        <dbReference type="Proteomes" id="UP000662637"/>
    </source>
</evidence>
<evidence type="ECO:0000256" key="1">
    <source>
        <dbReference type="SAM" id="MobiDB-lite"/>
    </source>
</evidence>
<feature type="compositionally biased region" description="Polar residues" evidence="1">
    <location>
        <begin position="129"/>
        <end position="143"/>
    </location>
</feature>
<feature type="region of interest" description="Disordered" evidence="1">
    <location>
        <begin position="119"/>
        <end position="143"/>
    </location>
</feature>
<dbReference type="EMBL" id="WJEC01000133">
    <property type="protein sequence ID" value="KAF7485502.1"/>
    <property type="molecule type" value="Genomic_DNA"/>
</dbReference>
<evidence type="ECO:0000313" key="3">
    <source>
        <dbReference type="EMBL" id="KAF7485502.1"/>
    </source>
</evidence>
<dbReference type="Proteomes" id="UP000662637">
    <property type="component" value="Unassembled WGS sequence"/>
</dbReference>
<proteinExistence type="predicted"/>
<keyword evidence="2" id="KW-0472">Membrane</keyword>